<evidence type="ECO:0000313" key="4">
    <source>
        <dbReference type="EMBL" id="GFM38564.1"/>
    </source>
</evidence>
<dbReference type="GO" id="GO:0003747">
    <property type="term" value="F:translation release factor activity"/>
    <property type="evidence" value="ECO:0007669"/>
    <property type="project" value="InterPro"/>
</dbReference>
<dbReference type="InterPro" id="IPR000352">
    <property type="entry name" value="Pep_chain_release_fac_I"/>
</dbReference>
<feature type="region of interest" description="Disordered" evidence="2">
    <location>
        <begin position="103"/>
        <end position="142"/>
    </location>
</feature>
<dbReference type="PANTHER" id="PTHR47814">
    <property type="entry name" value="PEPTIDYL-TRNA HYDROLASE ARFB"/>
    <property type="match status" value="1"/>
</dbReference>
<dbReference type="InterPro" id="IPR045853">
    <property type="entry name" value="Pep_chain_release_fac_I_sf"/>
</dbReference>
<gene>
    <name evidence="4" type="primary">yaeJ</name>
    <name evidence="4" type="ORF">DSM19430T_32480</name>
</gene>
<dbReference type="NCBIfam" id="NF006718">
    <property type="entry name" value="PRK09256.1"/>
    <property type="match status" value="1"/>
</dbReference>
<evidence type="ECO:0000256" key="2">
    <source>
        <dbReference type="SAM" id="MobiDB-lite"/>
    </source>
</evidence>
<dbReference type="Pfam" id="PF00472">
    <property type="entry name" value="RF-1"/>
    <property type="match status" value="1"/>
</dbReference>
<evidence type="ECO:0000313" key="5">
    <source>
        <dbReference type="Proteomes" id="UP000503820"/>
    </source>
</evidence>
<comment type="similarity">
    <text evidence="1">Belongs to the prokaryotic/mitochondrial release factor family.</text>
</comment>
<accession>A0A7J0C031</accession>
<dbReference type="GO" id="GO:0072344">
    <property type="term" value="P:rescue of stalled ribosome"/>
    <property type="evidence" value="ECO:0007669"/>
    <property type="project" value="TreeGrafter"/>
</dbReference>
<reference evidence="4 5" key="1">
    <citation type="submission" date="2020-05" db="EMBL/GenBank/DDBJ databases">
        <title>Draft genome sequence of Desulfovibrio psychrotolerans JS1T.</title>
        <authorList>
            <person name="Ueno A."/>
            <person name="Tamazawa S."/>
            <person name="Tamamura S."/>
            <person name="Murakami T."/>
            <person name="Kiyama T."/>
            <person name="Inomata H."/>
            <person name="Amano Y."/>
            <person name="Miyakawa K."/>
            <person name="Tamaki H."/>
            <person name="Naganuma T."/>
            <person name="Kaneko K."/>
        </authorList>
    </citation>
    <scope>NUCLEOTIDE SEQUENCE [LARGE SCALE GENOMIC DNA]</scope>
    <source>
        <strain evidence="4 5">JS1</strain>
    </source>
</reference>
<proteinExistence type="inferred from homology"/>
<keyword evidence="5" id="KW-1185">Reference proteome</keyword>
<dbReference type="AlphaFoldDB" id="A0A7J0C031"/>
<name>A0A7J0C031_9BACT</name>
<protein>
    <submittedName>
        <fullName evidence="4">Aminoacyl-tRNA hydrolase</fullName>
    </submittedName>
</protein>
<dbReference type="Proteomes" id="UP000503820">
    <property type="component" value="Unassembled WGS sequence"/>
</dbReference>
<dbReference type="Gene3D" id="3.30.160.20">
    <property type="match status" value="1"/>
</dbReference>
<dbReference type="PANTHER" id="PTHR47814:SF1">
    <property type="entry name" value="PEPTIDYL-TRNA HYDROLASE ARFB"/>
    <property type="match status" value="1"/>
</dbReference>
<feature type="compositionally biased region" description="Basic residues" evidence="2">
    <location>
        <begin position="123"/>
        <end position="136"/>
    </location>
</feature>
<evidence type="ECO:0000259" key="3">
    <source>
        <dbReference type="Pfam" id="PF00472"/>
    </source>
</evidence>
<dbReference type="EMBL" id="BLVP01000043">
    <property type="protein sequence ID" value="GFM38564.1"/>
    <property type="molecule type" value="Genomic_DNA"/>
</dbReference>
<dbReference type="SUPFAM" id="SSF75620">
    <property type="entry name" value="Release factor"/>
    <property type="match status" value="1"/>
</dbReference>
<evidence type="ECO:0000256" key="1">
    <source>
        <dbReference type="ARBA" id="ARBA00010835"/>
    </source>
</evidence>
<dbReference type="GO" id="GO:0004045">
    <property type="term" value="F:peptidyl-tRNA hydrolase activity"/>
    <property type="evidence" value="ECO:0007669"/>
    <property type="project" value="TreeGrafter"/>
</dbReference>
<organism evidence="4 5">
    <name type="scientific">Desulfovibrio psychrotolerans</name>
    <dbReference type="NCBI Taxonomy" id="415242"/>
    <lineage>
        <taxon>Bacteria</taxon>
        <taxon>Pseudomonadati</taxon>
        <taxon>Thermodesulfobacteriota</taxon>
        <taxon>Desulfovibrionia</taxon>
        <taxon>Desulfovibrionales</taxon>
        <taxon>Desulfovibrionaceae</taxon>
        <taxon>Desulfovibrio</taxon>
    </lineage>
</organism>
<keyword evidence="4" id="KW-0378">Hydrolase</keyword>
<dbReference type="RefSeq" id="WP_174411173.1">
    <property type="nucleotide sequence ID" value="NZ_BLVP01000043.1"/>
</dbReference>
<feature type="domain" description="Prokaryotic-type class I peptide chain release factors" evidence="3">
    <location>
        <begin position="10"/>
        <end position="140"/>
    </location>
</feature>
<comment type="caution">
    <text evidence="4">The sequence shown here is derived from an EMBL/GenBank/DDBJ whole genome shotgun (WGS) entry which is preliminary data.</text>
</comment>
<sequence>MEPIIILPDLTIPEEEFTYTASRASGPGGQHVNTTSSRITVRFNAAASPSLNEWQRAKILEKLSGYADKEGIVAVSCETQRSQHANRREALARLISLLQRALKPRIPRKPTRPTLASKVRRVDSKKRRSGIKRTRGKVADND</sequence>
<dbReference type="GO" id="GO:0043022">
    <property type="term" value="F:ribosome binding"/>
    <property type="evidence" value="ECO:0007669"/>
    <property type="project" value="TreeGrafter"/>
</dbReference>